<comment type="caution">
    <text evidence="8">The sequence shown here is derived from an EMBL/GenBank/DDBJ whole genome shotgun (WGS) entry which is preliminary data.</text>
</comment>
<dbReference type="FunFam" id="1.10.472.10:FF:000013">
    <property type="entry name" value="Cyclin A1"/>
    <property type="match status" value="1"/>
</dbReference>
<keyword evidence="9" id="KW-1185">Reference proteome</keyword>
<dbReference type="GO" id="GO:0051301">
    <property type="term" value="P:cell division"/>
    <property type="evidence" value="ECO:0007669"/>
    <property type="project" value="UniProtKB-KW"/>
</dbReference>
<evidence type="ECO:0000256" key="2">
    <source>
        <dbReference type="ARBA" id="ARBA00022618"/>
    </source>
</evidence>
<dbReference type="SUPFAM" id="SSF47954">
    <property type="entry name" value="Cyclin-like"/>
    <property type="match status" value="2"/>
</dbReference>
<dbReference type="EMBL" id="JBDFQZ010000008">
    <property type="protein sequence ID" value="KAK9698059.1"/>
    <property type="molecule type" value="Genomic_DNA"/>
</dbReference>
<dbReference type="Gene3D" id="1.10.472.10">
    <property type="entry name" value="Cyclin-like"/>
    <property type="match status" value="2"/>
</dbReference>
<proteinExistence type="inferred from homology"/>
<dbReference type="InterPro" id="IPR046965">
    <property type="entry name" value="Cyclin_A/B-like"/>
</dbReference>
<keyword evidence="2" id="KW-0132">Cell division</keyword>
<evidence type="ECO:0000259" key="6">
    <source>
        <dbReference type="SMART" id="SM00385"/>
    </source>
</evidence>
<dbReference type="InterPro" id="IPR048258">
    <property type="entry name" value="Cyclins_cyclin-box"/>
</dbReference>
<dbReference type="InterPro" id="IPR004367">
    <property type="entry name" value="Cyclin_C-dom"/>
</dbReference>
<dbReference type="SMART" id="SM00385">
    <property type="entry name" value="CYCLIN"/>
    <property type="match status" value="2"/>
</dbReference>
<dbReference type="Pfam" id="PF00134">
    <property type="entry name" value="Cyclin_N"/>
    <property type="match status" value="1"/>
</dbReference>
<feature type="domain" description="Cyclin-like" evidence="6">
    <location>
        <begin position="258"/>
        <end position="342"/>
    </location>
</feature>
<gene>
    <name evidence="8" type="ORF">RND81_08G079800</name>
</gene>
<dbReference type="CDD" id="cd20506">
    <property type="entry name" value="CYCLIN_AtCycA-like_rpt2"/>
    <property type="match status" value="1"/>
</dbReference>
<evidence type="ECO:0000313" key="9">
    <source>
        <dbReference type="Proteomes" id="UP001443914"/>
    </source>
</evidence>
<evidence type="ECO:0000256" key="5">
    <source>
        <dbReference type="RuleBase" id="RU000383"/>
    </source>
</evidence>
<sequence length="485" mass="55096">MNKENVASVKVEKPPLRMTRARAKVLGTLGGQVQKPPRPDPSKFLRAHSKRVASDENKFTAASASLLKKRRTTLADVTNVLCEKSHAACFTVGKFQKNKQVKKGPVKKNVKTTSTVPEAMLDDRENAKEKIAQDISKLTVKSRYVNSSHVLILPGEHQNDCKMQENIAVEPLYEVTQELILAEHLQKGDKHHEKAGGFDNPSIIDIDFDQKDPLMCSLYASDIFDNKRVTELNQRPSSDYMENMQRDVTSGMRGILVDWLIEVSEEYKLVPDTLYLTVNLLDRYLSGNYMEKQKLQLLGVTCMLIASKYEEMCAPQVEDFCYITANTYSKEECYDQVLLMERKVLNFLCFQLSVPTTKTFLRRYIHAAQATHKGPSDDLEFLANYLAELTLVEYSFLRFLPSLIAASAVFLARWTVDQSIHPWNPTLEHYTGYKATELKVSVTAMHDLQLNTSSSSLNAIREKFRHEKFKGVANMSSPETVECLF</sequence>
<dbReference type="PROSITE" id="PS00292">
    <property type="entry name" value="CYCLINS"/>
    <property type="match status" value="1"/>
</dbReference>
<dbReference type="InterPro" id="IPR036915">
    <property type="entry name" value="Cyclin-like_sf"/>
</dbReference>
<dbReference type="FunFam" id="1.10.472.10:FF:000167">
    <property type="entry name" value="Mitotic cyclin 6"/>
    <property type="match status" value="1"/>
</dbReference>
<dbReference type="Pfam" id="PF02984">
    <property type="entry name" value="Cyclin_C"/>
    <property type="match status" value="1"/>
</dbReference>
<evidence type="ECO:0000259" key="7">
    <source>
        <dbReference type="SMART" id="SM01332"/>
    </source>
</evidence>
<keyword evidence="4" id="KW-0131">Cell cycle</keyword>
<dbReference type="PIRSF" id="PIRSF001771">
    <property type="entry name" value="Cyclin_A_B_D_E"/>
    <property type="match status" value="1"/>
</dbReference>
<dbReference type="CDD" id="cd20562">
    <property type="entry name" value="CYCLIN_AtCycA_like_rpt1"/>
    <property type="match status" value="1"/>
</dbReference>
<dbReference type="SMART" id="SM01332">
    <property type="entry name" value="Cyclin_C"/>
    <property type="match status" value="1"/>
</dbReference>
<evidence type="ECO:0008006" key="10">
    <source>
        <dbReference type="Google" id="ProtNLM"/>
    </source>
</evidence>
<protein>
    <recommendedName>
        <fullName evidence="10">B-like cyclin</fullName>
    </recommendedName>
</protein>
<organism evidence="8 9">
    <name type="scientific">Saponaria officinalis</name>
    <name type="common">Common soapwort</name>
    <name type="synonym">Lychnis saponaria</name>
    <dbReference type="NCBI Taxonomy" id="3572"/>
    <lineage>
        <taxon>Eukaryota</taxon>
        <taxon>Viridiplantae</taxon>
        <taxon>Streptophyta</taxon>
        <taxon>Embryophyta</taxon>
        <taxon>Tracheophyta</taxon>
        <taxon>Spermatophyta</taxon>
        <taxon>Magnoliopsida</taxon>
        <taxon>eudicotyledons</taxon>
        <taxon>Gunneridae</taxon>
        <taxon>Pentapetalae</taxon>
        <taxon>Caryophyllales</taxon>
        <taxon>Caryophyllaceae</taxon>
        <taxon>Caryophylleae</taxon>
        <taxon>Saponaria</taxon>
    </lineage>
</organism>
<feature type="domain" description="Cyclin C-terminal" evidence="7">
    <location>
        <begin position="355"/>
        <end position="478"/>
    </location>
</feature>
<dbReference type="InterPro" id="IPR039361">
    <property type="entry name" value="Cyclin"/>
</dbReference>
<dbReference type="GO" id="GO:0044772">
    <property type="term" value="P:mitotic cell cycle phase transition"/>
    <property type="evidence" value="ECO:0007669"/>
    <property type="project" value="InterPro"/>
</dbReference>
<evidence type="ECO:0000313" key="8">
    <source>
        <dbReference type="EMBL" id="KAK9698059.1"/>
    </source>
</evidence>
<dbReference type="Proteomes" id="UP001443914">
    <property type="component" value="Unassembled WGS sequence"/>
</dbReference>
<keyword evidence="3 5" id="KW-0195">Cyclin</keyword>
<comment type="similarity">
    <text evidence="1">Belongs to the cyclin family. Cyclin AB subfamily.</text>
</comment>
<feature type="domain" description="Cyclin-like" evidence="6">
    <location>
        <begin position="359"/>
        <end position="447"/>
    </location>
</feature>
<dbReference type="PANTHER" id="PTHR10177">
    <property type="entry name" value="CYCLINS"/>
    <property type="match status" value="1"/>
</dbReference>
<name>A0AAW1J619_SAPOF</name>
<reference evidence="8" key="1">
    <citation type="submission" date="2024-03" db="EMBL/GenBank/DDBJ databases">
        <title>WGS assembly of Saponaria officinalis var. Norfolk2.</title>
        <authorList>
            <person name="Jenkins J."/>
            <person name="Shu S."/>
            <person name="Grimwood J."/>
            <person name="Barry K."/>
            <person name="Goodstein D."/>
            <person name="Schmutz J."/>
            <person name="Leebens-Mack J."/>
            <person name="Osbourn A."/>
        </authorList>
    </citation>
    <scope>NUCLEOTIDE SEQUENCE [LARGE SCALE GENOMIC DNA]</scope>
    <source>
        <strain evidence="8">JIC</strain>
    </source>
</reference>
<dbReference type="GO" id="GO:0016538">
    <property type="term" value="F:cyclin-dependent protein serine/threonine kinase regulator activity"/>
    <property type="evidence" value="ECO:0007669"/>
    <property type="project" value="InterPro"/>
</dbReference>
<dbReference type="InterPro" id="IPR013763">
    <property type="entry name" value="Cyclin-like_dom"/>
</dbReference>
<dbReference type="InterPro" id="IPR006671">
    <property type="entry name" value="Cyclin_N"/>
</dbReference>
<evidence type="ECO:0000256" key="4">
    <source>
        <dbReference type="ARBA" id="ARBA00023306"/>
    </source>
</evidence>
<evidence type="ECO:0000256" key="3">
    <source>
        <dbReference type="ARBA" id="ARBA00023127"/>
    </source>
</evidence>
<evidence type="ECO:0000256" key="1">
    <source>
        <dbReference type="ARBA" id="ARBA00006955"/>
    </source>
</evidence>
<dbReference type="AlphaFoldDB" id="A0AAW1J619"/>
<accession>A0AAW1J619</accession>